<feature type="region of interest" description="Disordered" evidence="4">
    <location>
        <begin position="24"/>
        <end position="65"/>
    </location>
</feature>
<evidence type="ECO:0000256" key="2">
    <source>
        <dbReference type="ARBA" id="ARBA00022980"/>
    </source>
</evidence>
<dbReference type="GeneID" id="90589612"/>
<keyword evidence="2 5" id="KW-0689">Ribosomal protein</keyword>
<sequence length="252" mass="28441">MTDLPKQFNERVRPDIVKRAVLSIQSKNRQSYGSDRDAGLKQVTRIKQRSNAFRTQKGRGMSRTPKKAMLARGSQFYWVGAKAPHTRGGRRAHAPKAEKDWEEEVNDKERRKAIRSGIAASTDKDLVSAQHRYDGEVPIIEEGLESIEKTQELKQLLEDHGMTEELERVKKKKVRAGRGSNRGRKYKRRVGPLVVVAEDNGVFKAASNLPGVDVTRVENLNAEKLAPGAEPGRLCVWSESAIEKLEEDQLFE</sequence>
<name>A0ABY8CHP4_9ARCH</name>
<dbReference type="EMBL" id="CP104395">
    <property type="protein sequence ID" value="WEL19209.1"/>
    <property type="molecule type" value="Genomic_DNA"/>
</dbReference>
<protein>
    <submittedName>
        <fullName evidence="5">Ribosomal protein L4</fullName>
    </submittedName>
</protein>
<dbReference type="InterPro" id="IPR045240">
    <property type="entry name" value="Ribosomal_uL4_euk/arch"/>
</dbReference>
<dbReference type="SUPFAM" id="SSF52166">
    <property type="entry name" value="Ribosomal protein L4"/>
    <property type="match status" value="1"/>
</dbReference>
<reference evidence="5 6" key="1">
    <citation type="submission" date="2022-09" db="EMBL/GenBank/DDBJ databases">
        <title>Xylan utilization by haloarchaea-nanohaloarchaea associations.</title>
        <authorList>
            <person name="Yakimov M."/>
        </authorList>
    </citation>
    <scope>NUCLEOTIDE SEQUENCE [LARGE SCALE GENOMIC DNA]</scope>
    <source>
        <strain evidence="5 6">SVXNc</strain>
    </source>
</reference>
<keyword evidence="3" id="KW-0687">Ribonucleoprotein</keyword>
<dbReference type="RefSeq" id="WP_347722081.1">
    <property type="nucleotide sequence ID" value="NZ_CP104395.1"/>
</dbReference>
<evidence type="ECO:0000256" key="1">
    <source>
        <dbReference type="ARBA" id="ARBA00010528"/>
    </source>
</evidence>
<dbReference type="InterPro" id="IPR002136">
    <property type="entry name" value="Ribosomal_uL4"/>
</dbReference>
<dbReference type="InterPro" id="IPR023574">
    <property type="entry name" value="Ribosomal_uL4_dom_sf"/>
</dbReference>
<evidence type="ECO:0000313" key="5">
    <source>
        <dbReference type="EMBL" id="WEL19209.1"/>
    </source>
</evidence>
<organism evidence="5 6">
    <name type="scientific">Candidatus Nanohalococcus occultus</name>
    <dbReference type="NCBI Taxonomy" id="2978047"/>
    <lineage>
        <taxon>Archaea</taxon>
        <taxon>Candidatus Nanohalarchaeota</taxon>
        <taxon>Candidatus Nanohalarchaeota incertae sedis</taxon>
        <taxon>Candidatus Nanohalococcus</taxon>
    </lineage>
</organism>
<evidence type="ECO:0000313" key="6">
    <source>
        <dbReference type="Proteomes" id="UP001218034"/>
    </source>
</evidence>
<proteinExistence type="inferred from homology"/>
<dbReference type="Gene3D" id="3.40.1370.10">
    <property type="match status" value="1"/>
</dbReference>
<dbReference type="PANTHER" id="PTHR19431">
    <property type="entry name" value="60S RIBOSOMAL PROTEIN L4"/>
    <property type="match status" value="1"/>
</dbReference>
<gene>
    <name evidence="5" type="primary">rplD</name>
    <name evidence="5" type="ORF">SVXNc_0177</name>
</gene>
<comment type="similarity">
    <text evidence="1">Belongs to the universal ribosomal protein uL4 family.</text>
</comment>
<evidence type="ECO:0000256" key="3">
    <source>
        <dbReference type="ARBA" id="ARBA00023274"/>
    </source>
</evidence>
<keyword evidence="6" id="KW-1185">Reference proteome</keyword>
<dbReference type="GO" id="GO:0005840">
    <property type="term" value="C:ribosome"/>
    <property type="evidence" value="ECO:0007669"/>
    <property type="project" value="UniProtKB-KW"/>
</dbReference>
<evidence type="ECO:0000256" key="4">
    <source>
        <dbReference type="SAM" id="MobiDB-lite"/>
    </source>
</evidence>
<dbReference type="Proteomes" id="UP001218034">
    <property type="component" value="Chromosome"/>
</dbReference>
<feature type="compositionally biased region" description="Polar residues" evidence="4">
    <location>
        <begin position="24"/>
        <end position="33"/>
    </location>
</feature>
<dbReference type="Pfam" id="PF00573">
    <property type="entry name" value="Ribosomal_L4"/>
    <property type="match status" value="1"/>
</dbReference>
<accession>A0ABY8CHP4</accession>